<dbReference type="RefSeq" id="WP_367973563.1">
    <property type="nucleotide sequence ID" value="NZ_JBFPEQ010000001.1"/>
</dbReference>
<sequence length="98" mass="10777">MFRKKQASIVVSTLMLLGALGGVLILQNSAFNAQLKARSQMIVLTKLDQIQLQASLAYHKSNQKSQDFGNVKTTVAANNITIKLGQDTYTRELLVKTP</sequence>
<accession>A0ABV3S1E6</accession>
<reference evidence="1 2" key="1">
    <citation type="submission" date="2024-07" db="EMBL/GenBank/DDBJ databases">
        <authorList>
            <person name="Yun M."/>
        </authorList>
    </citation>
    <scope>NUCLEOTIDE SEQUENCE [LARGE SCALE GENOMIC DNA]</scope>
    <source>
        <strain evidence="1 2">MS01</strain>
    </source>
</reference>
<organism evidence="1 2">
    <name type="scientific">Leuconostoc aquikimchii</name>
    <dbReference type="NCBI Taxonomy" id="3236804"/>
    <lineage>
        <taxon>Bacteria</taxon>
        <taxon>Bacillati</taxon>
        <taxon>Bacillota</taxon>
        <taxon>Bacilli</taxon>
        <taxon>Lactobacillales</taxon>
        <taxon>Lactobacillaceae</taxon>
        <taxon>Leuconostoc</taxon>
    </lineage>
</organism>
<protein>
    <submittedName>
        <fullName evidence="1">Uncharacterized protein</fullName>
    </submittedName>
</protein>
<keyword evidence="2" id="KW-1185">Reference proteome</keyword>
<comment type="caution">
    <text evidence="1">The sequence shown here is derived from an EMBL/GenBank/DDBJ whole genome shotgun (WGS) entry which is preliminary data.</text>
</comment>
<evidence type="ECO:0000313" key="1">
    <source>
        <dbReference type="EMBL" id="MEX0380141.1"/>
    </source>
</evidence>
<dbReference type="Proteomes" id="UP001556617">
    <property type="component" value="Unassembled WGS sequence"/>
</dbReference>
<name>A0ABV3S1E6_9LACO</name>
<dbReference type="EMBL" id="JBFPER010000001">
    <property type="protein sequence ID" value="MEX0380141.1"/>
    <property type="molecule type" value="Genomic_DNA"/>
</dbReference>
<evidence type="ECO:0000313" key="2">
    <source>
        <dbReference type="Proteomes" id="UP001556617"/>
    </source>
</evidence>
<proteinExistence type="predicted"/>
<gene>
    <name evidence="1" type="ORF">AB3K24_02075</name>
</gene>